<dbReference type="InterPro" id="IPR007695">
    <property type="entry name" value="DNA_mismatch_repair_MutS-lik_N"/>
</dbReference>
<evidence type="ECO:0000256" key="10">
    <source>
        <dbReference type="RuleBase" id="RU003756"/>
    </source>
</evidence>
<dbReference type="Pfam" id="PF05188">
    <property type="entry name" value="MutS_II"/>
    <property type="match status" value="1"/>
</dbReference>
<sequence>MKTKIKKGPGPRSEAYAAVAPTLETTPLMRQYYQLKQQYPGALLLFRVGDFYETFGEDAVTTSRIVDIVLTKRGAGTSSEVALAGFPHHALDNYLPKLVRAGQRVAICDQLEDPKLAKGLVKRGVTELVTPGVSFHDNVLDRRSNNYLCAVHFGKQEAGISFLDISTGEFLVAQGDVPYLGKLLQNFGPAEVLFCKKSRQEFEHHFGPDFCHYALDEWVFGFDYAHDTLTRHFKTTTLKGYGIDGLREGITAAGCILHYLAETKHNDVGHIAGIGRLEEDKYVWLDRFTVRNLELVQPQHLGGVPLIDVLDQTVTPMGARLLRKWVVLPLKEAAQIQRRLDTVEALLADSELLGEITQHLRQINDLERLISKVAVRRINPRELIQLSRALEAIGPIRAVLAASGIRALQKLADQLNACETLCADITTKIRPDAPVLTNQGHVLNDGVDKELDELRSIAFSGKDYLLQLQQREQQNTGISSLKVAYNKVFGYYLEVSNAHKNKVPAAWIRKQTLVNAERYITEELKTYEEKILHAEDRLFVIEQNIYNELVQAAADYVPQIQQNARAIGVLDCLASFAATARQYNYVKPTVNDGSVLDIRQGRHPVIERQLPPGEAYIPNDICLDQDDQQIVVITGPNMAGKSALLRQTALIVLLAQIGSFVPAEAATIGVIDKIFTRVGASDNLSKGESTFMVEMTETASILNNLSDRSLVLMDEIGRGTSTYDGISIAWAIVEHLHNSPKARAKTLFATHYHELNQLADDCPRVRNYNVAVKEADGRILFMRKLVAGGSEHSFGIHVARMAGMPTSVVLRANEIMHHLEQERAHAGDPEADAPTAFDELLAGLENAPQPAETGGKVLQFNGQAPENAPQRGPRAQPAAAVATAPRPSLQLSMFEPADPALERVRELIQQLDVNTLTPIEALLKLNELKLALGGK</sequence>
<dbReference type="Pfam" id="PF05190">
    <property type="entry name" value="MutS_IV"/>
    <property type="match status" value="1"/>
</dbReference>
<dbReference type="GO" id="GO:0005829">
    <property type="term" value="C:cytosol"/>
    <property type="evidence" value="ECO:0007669"/>
    <property type="project" value="TreeGrafter"/>
</dbReference>
<evidence type="ECO:0000256" key="9">
    <source>
        <dbReference type="HAMAP-Rule" id="MF_00096"/>
    </source>
</evidence>
<keyword evidence="14" id="KW-1185">Reference proteome</keyword>
<dbReference type="InterPro" id="IPR045076">
    <property type="entry name" value="MutS"/>
</dbReference>
<dbReference type="Gene3D" id="3.40.1170.10">
    <property type="entry name" value="DNA repair protein MutS, domain I"/>
    <property type="match status" value="1"/>
</dbReference>
<dbReference type="PIRSF" id="PIRSF037677">
    <property type="entry name" value="DNA_mis_repair_Msh6"/>
    <property type="match status" value="1"/>
</dbReference>
<name>A0A1W1VQP6_9BACT</name>
<feature type="region of interest" description="Disordered" evidence="11">
    <location>
        <begin position="860"/>
        <end position="880"/>
    </location>
</feature>
<dbReference type="InterPro" id="IPR017261">
    <property type="entry name" value="DNA_mismatch_repair_MutS/MSH"/>
</dbReference>
<dbReference type="Pfam" id="PF00488">
    <property type="entry name" value="MutS_V"/>
    <property type="match status" value="1"/>
</dbReference>
<dbReference type="PROSITE" id="PS00486">
    <property type="entry name" value="DNA_MISMATCH_REPAIR_2"/>
    <property type="match status" value="1"/>
</dbReference>
<dbReference type="GO" id="GO:0005524">
    <property type="term" value="F:ATP binding"/>
    <property type="evidence" value="ECO:0007669"/>
    <property type="project" value="UniProtKB-UniRule"/>
</dbReference>
<evidence type="ECO:0000256" key="11">
    <source>
        <dbReference type="SAM" id="MobiDB-lite"/>
    </source>
</evidence>
<feature type="domain" description="DNA mismatch repair proteins mutS family" evidence="12">
    <location>
        <begin position="709"/>
        <end position="725"/>
    </location>
</feature>
<dbReference type="InterPro" id="IPR027417">
    <property type="entry name" value="P-loop_NTPase"/>
</dbReference>
<dbReference type="InterPro" id="IPR005748">
    <property type="entry name" value="DNA_mismatch_repair_MutS"/>
</dbReference>
<organism evidence="13 14">
    <name type="scientific">Hymenobacter roseosalivarius DSM 11622</name>
    <dbReference type="NCBI Taxonomy" id="645990"/>
    <lineage>
        <taxon>Bacteria</taxon>
        <taxon>Pseudomonadati</taxon>
        <taxon>Bacteroidota</taxon>
        <taxon>Cytophagia</taxon>
        <taxon>Cytophagales</taxon>
        <taxon>Hymenobacteraceae</taxon>
        <taxon>Hymenobacter</taxon>
    </lineage>
</organism>
<dbReference type="InterPro" id="IPR007860">
    <property type="entry name" value="DNA_mmatch_repair_MutS_con_dom"/>
</dbReference>
<reference evidence="13 14" key="1">
    <citation type="submission" date="2017-04" db="EMBL/GenBank/DDBJ databases">
        <authorList>
            <person name="Afonso C.L."/>
            <person name="Miller P.J."/>
            <person name="Scott M.A."/>
            <person name="Spackman E."/>
            <person name="Goraichik I."/>
            <person name="Dimitrov K.M."/>
            <person name="Suarez D.L."/>
            <person name="Swayne D.E."/>
        </authorList>
    </citation>
    <scope>NUCLEOTIDE SEQUENCE [LARGE SCALE GENOMIC DNA]</scope>
    <source>
        <strain evidence="13 14">DSM 11622</strain>
    </source>
</reference>
<dbReference type="Pfam" id="PF05192">
    <property type="entry name" value="MutS_III"/>
    <property type="match status" value="1"/>
</dbReference>
<comment type="function">
    <text evidence="8 9">This protein is involved in the repair of mismatches in DNA. It is possible that it carries out the mismatch recognition step. This protein has a weak ATPase activity.</text>
</comment>
<dbReference type="SUPFAM" id="SSF53150">
    <property type="entry name" value="DNA repair protein MutS, domain II"/>
    <property type="match status" value="1"/>
</dbReference>
<proteinExistence type="inferred from homology"/>
<dbReference type="SUPFAM" id="SSF52540">
    <property type="entry name" value="P-loop containing nucleoside triphosphate hydrolases"/>
    <property type="match status" value="1"/>
</dbReference>
<dbReference type="SMART" id="SM00533">
    <property type="entry name" value="MUTSd"/>
    <property type="match status" value="1"/>
</dbReference>
<evidence type="ECO:0000313" key="13">
    <source>
        <dbReference type="EMBL" id="SMB95679.1"/>
    </source>
</evidence>
<keyword evidence="4 9" id="KW-0227">DNA damage</keyword>
<dbReference type="InterPro" id="IPR000432">
    <property type="entry name" value="DNA_mismatch_repair_MutS_C"/>
</dbReference>
<dbReference type="EMBL" id="FWWW01000070">
    <property type="protein sequence ID" value="SMB95679.1"/>
    <property type="molecule type" value="Genomic_DNA"/>
</dbReference>
<dbReference type="NCBIfam" id="NF003810">
    <property type="entry name" value="PRK05399.1"/>
    <property type="match status" value="1"/>
</dbReference>
<dbReference type="PANTHER" id="PTHR11361:SF34">
    <property type="entry name" value="DNA MISMATCH REPAIR PROTEIN MSH1, MITOCHONDRIAL"/>
    <property type="match status" value="1"/>
</dbReference>
<dbReference type="GO" id="GO:0003684">
    <property type="term" value="F:damaged DNA binding"/>
    <property type="evidence" value="ECO:0007669"/>
    <property type="project" value="UniProtKB-UniRule"/>
</dbReference>
<dbReference type="Proteomes" id="UP000192266">
    <property type="component" value="Unassembled WGS sequence"/>
</dbReference>
<keyword evidence="3 9" id="KW-0547">Nucleotide-binding</keyword>
<evidence type="ECO:0000259" key="12">
    <source>
        <dbReference type="PROSITE" id="PS00486"/>
    </source>
</evidence>
<dbReference type="SUPFAM" id="SSF48334">
    <property type="entry name" value="DNA repair protein MutS, domain III"/>
    <property type="match status" value="1"/>
</dbReference>
<dbReference type="SMART" id="SM00534">
    <property type="entry name" value="MUTSac"/>
    <property type="match status" value="1"/>
</dbReference>
<dbReference type="PANTHER" id="PTHR11361">
    <property type="entry name" value="DNA MISMATCH REPAIR PROTEIN MUTS FAMILY MEMBER"/>
    <property type="match status" value="1"/>
</dbReference>
<dbReference type="InterPro" id="IPR016151">
    <property type="entry name" value="DNA_mismatch_repair_MutS_N"/>
</dbReference>
<dbReference type="GO" id="GO:0140664">
    <property type="term" value="F:ATP-dependent DNA damage sensor activity"/>
    <property type="evidence" value="ECO:0007669"/>
    <property type="project" value="InterPro"/>
</dbReference>
<dbReference type="InterPro" id="IPR036678">
    <property type="entry name" value="MutS_con_dom_sf"/>
</dbReference>
<accession>A0A1W1VQP6</accession>
<dbReference type="Gene3D" id="1.10.1420.10">
    <property type="match status" value="2"/>
</dbReference>
<evidence type="ECO:0000256" key="7">
    <source>
        <dbReference type="ARBA" id="ARBA00023204"/>
    </source>
</evidence>
<evidence type="ECO:0000256" key="6">
    <source>
        <dbReference type="ARBA" id="ARBA00023125"/>
    </source>
</evidence>
<dbReference type="GO" id="GO:0006298">
    <property type="term" value="P:mismatch repair"/>
    <property type="evidence" value="ECO:0007669"/>
    <property type="project" value="UniProtKB-UniRule"/>
</dbReference>
<dbReference type="NCBIfam" id="TIGR01070">
    <property type="entry name" value="mutS1"/>
    <property type="match status" value="1"/>
</dbReference>
<evidence type="ECO:0000256" key="5">
    <source>
        <dbReference type="ARBA" id="ARBA00022840"/>
    </source>
</evidence>
<evidence type="ECO:0000313" key="14">
    <source>
        <dbReference type="Proteomes" id="UP000192266"/>
    </source>
</evidence>
<dbReference type="Pfam" id="PF01624">
    <property type="entry name" value="MutS_I"/>
    <property type="match status" value="1"/>
</dbReference>
<dbReference type="CDD" id="cd03284">
    <property type="entry name" value="ABC_MutS1"/>
    <property type="match status" value="1"/>
</dbReference>
<dbReference type="FunFam" id="3.40.1170.10:FF:000001">
    <property type="entry name" value="DNA mismatch repair protein MutS"/>
    <property type="match status" value="1"/>
</dbReference>
<dbReference type="Gene3D" id="3.30.420.110">
    <property type="entry name" value="MutS, connector domain"/>
    <property type="match status" value="1"/>
</dbReference>
<evidence type="ECO:0000256" key="4">
    <source>
        <dbReference type="ARBA" id="ARBA00022763"/>
    </source>
</evidence>
<evidence type="ECO:0000256" key="3">
    <source>
        <dbReference type="ARBA" id="ARBA00022741"/>
    </source>
</evidence>
<dbReference type="AlphaFoldDB" id="A0A1W1VQP6"/>
<gene>
    <name evidence="9" type="primary">mutS</name>
    <name evidence="13" type="ORF">SAMN00120144_0442</name>
</gene>
<evidence type="ECO:0000256" key="1">
    <source>
        <dbReference type="ARBA" id="ARBA00006271"/>
    </source>
</evidence>
<protein>
    <recommendedName>
        <fullName evidence="2 9">DNA mismatch repair protein MutS</fullName>
    </recommendedName>
</protein>
<dbReference type="FunFam" id="3.40.50.300:FF:000870">
    <property type="entry name" value="MutS protein homolog 4"/>
    <property type="match status" value="1"/>
</dbReference>
<dbReference type="Gene3D" id="3.40.50.300">
    <property type="entry name" value="P-loop containing nucleotide triphosphate hydrolases"/>
    <property type="match status" value="1"/>
</dbReference>
<feature type="binding site" evidence="9">
    <location>
        <begin position="635"/>
        <end position="642"/>
    </location>
    <ligand>
        <name>ATP</name>
        <dbReference type="ChEBI" id="CHEBI:30616"/>
    </ligand>
</feature>
<dbReference type="HAMAP" id="MF_00096">
    <property type="entry name" value="MutS"/>
    <property type="match status" value="1"/>
</dbReference>
<dbReference type="InterPro" id="IPR007696">
    <property type="entry name" value="DNA_mismatch_repair_MutS_core"/>
</dbReference>
<evidence type="ECO:0000256" key="2">
    <source>
        <dbReference type="ARBA" id="ARBA00021982"/>
    </source>
</evidence>
<dbReference type="STRING" id="645990.SAMN00120144_0442"/>
<keyword evidence="5 9" id="KW-0067">ATP-binding</keyword>
<evidence type="ECO:0000256" key="8">
    <source>
        <dbReference type="ARBA" id="ARBA00024647"/>
    </source>
</evidence>
<dbReference type="SUPFAM" id="SSF55271">
    <property type="entry name" value="DNA repair protein MutS, domain I"/>
    <property type="match status" value="1"/>
</dbReference>
<keyword evidence="7 9" id="KW-0234">DNA repair</keyword>
<comment type="similarity">
    <text evidence="1 9 10">Belongs to the DNA mismatch repair MutS family.</text>
</comment>
<keyword evidence="6 9" id="KW-0238">DNA-binding</keyword>
<feature type="compositionally biased region" description="Low complexity" evidence="11">
    <location>
        <begin position="868"/>
        <end position="880"/>
    </location>
</feature>
<dbReference type="InterPro" id="IPR007861">
    <property type="entry name" value="DNA_mismatch_repair_MutS_clamp"/>
</dbReference>
<dbReference type="InterPro" id="IPR036187">
    <property type="entry name" value="DNA_mismatch_repair_MutS_sf"/>
</dbReference>
<dbReference type="GO" id="GO:0030983">
    <property type="term" value="F:mismatched DNA binding"/>
    <property type="evidence" value="ECO:0007669"/>
    <property type="project" value="InterPro"/>
</dbReference>